<dbReference type="PANTHER" id="PTHR43046">
    <property type="entry name" value="GDP-MANNOSE MANNOSYL HYDROLASE"/>
    <property type="match status" value="1"/>
</dbReference>
<evidence type="ECO:0000313" key="5">
    <source>
        <dbReference type="EMBL" id="MCR2832851.1"/>
    </source>
</evidence>
<gene>
    <name evidence="5" type="ORF">NSO95_02735</name>
</gene>
<comment type="similarity">
    <text evidence="3">Belongs to the Nudix hydrolase family.</text>
</comment>
<comment type="cofactor">
    <cofactor evidence="1">
        <name>Mg(2+)</name>
        <dbReference type="ChEBI" id="CHEBI:18420"/>
    </cofactor>
</comment>
<dbReference type="Gene3D" id="3.90.79.10">
    <property type="entry name" value="Nucleoside Triphosphate Pyrophosphohydrolase"/>
    <property type="match status" value="1"/>
</dbReference>
<dbReference type="PRINTS" id="PR00502">
    <property type="entry name" value="NUDIXFAMILY"/>
</dbReference>
<dbReference type="InterPro" id="IPR015797">
    <property type="entry name" value="NUDIX_hydrolase-like_dom_sf"/>
</dbReference>
<organism evidence="5 6">
    <name type="scientific">Parerythrobacter lacustris</name>
    <dbReference type="NCBI Taxonomy" id="2969984"/>
    <lineage>
        <taxon>Bacteria</taxon>
        <taxon>Pseudomonadati</taxon>
        <taxon>Pseudomonadota</taxon>
        <taxon>Alphaproteobacteria</taxon>
        <taxon>Sphingomonadales</taxon>
        <taxon>Erythrobacteraceae</taxon>
        <taxon>Parerythrobacter</taxon>
    </lineage>
</organism>
<dbReference type="Proteomes" id="UP001206067">
    <property type="component" value="Unassembled WGS sequence"/>
</dbReference>
<reference evidence="5 6" key="1">
    <citation type="submission" date="2022-08" db="EMBL/GenBank/DDBJ databases">
        <title>Polyphasic taxonomy analysis of Qipengyuania sp.RS5-5.</title>
        <authorList>
            <person name="Xamxidin M."/>
            <person name="Wu M."/>
        </authorList>
    </citation>
    <scope>NUCLEOTIDE SEQUENCE [LARGE SCALE GENOMIC DNA]</scope>
    <source>
        <strain evidence="5 6">RS5-5</strain>
    </source>
</reference>
<evidence type="ECO:0000256" key="2">
    <source>
        <dbReference type="ARBA" id="ARBA00022801"/>
    </source>
</evidence>
<evidence type="ECO:0000313" key="6">
    <source>
        <dbReference type="Proteomes" id="UP001206067"/>
    </source>
</evidence>
<accession>A0ABT1XMG9</accession>
<proteinExistence type="inferred from homology"/>
<evidence type="ECO:0000259" key="4">
    <source>
        <dbReference type="PROSITE" id="PS51462"/>
    </source>
</evidence>
<dbReference type="PROSITE" id="PS00893">
    <property type="entry name" value="NUDIX_BOX"/>
    <property type="match status" value="1"/>
</dbReference>
<dbReference type="RefSeq" id="WP_257594608.1">
    <property type="nucleotide sequence ID" value="NZ_JANKHH010000001.1"/>
</dbReference>
<dbReference type="InterPro" id="IPR020476">
    <property type="entry name" value="Nudix_hydrolase"/>
</dbReference>
<dbReference type="InterPro" id="IPR020084">
    <property type="entry name" value="NUDIX_hydrolase_CS"/>
</dbReference>
<protein>
    <submittedName>
        <fullName evidence="5">NUDIX domain-containing protein</fullName>
    </submittedName>
</protein>
<comment type="caution">
    <text evidence="5">The sequence shown here is derived from an EMBL/GenBank/DDBJ whole genome shotgun (WGS) entry which is preliminary data.</text>
</comment>
<keyword evidence="2 3" id="KW-0378">Hydrolase</keyword>
<sequence length="158" mass="17807">MLRLMPAGLHRRAYRTAHALRKLWWRLTRPELEGVAVVATDLNDQLLLIRMSYGSGGWNLPTGGIAKGEPLEAAARRELFEETGCEAGRLDLLGVQEEVLSGASNRVHVFAARVSGLPRADGREIIEARFFPMHSLPEPLTHTTRRRLELYREASQQR</sequence>
<evidence type="ECO:0000256" key="1">
    <source>
        <dbReference type="ARBA" id="ARBA00001946"/>
    </source>
</evidence>
<name>A0ABT1XMG9_9SPHN</name>
<dbReference type="SUPFAM" id="SSF55811">
    <property type="entry name" value="Nudix"/>
    <property type="match status" value="1"/>
</dbReference>
<dbReference type="EMBL" id="JANKHH010000001">
    <property type="protein sequence ID" value="MCR2832851.1"/>
    <property type="molecule type" value="Genomic_DNA"/>
</dbReference>
<dbReference type="Pfam" id="PF00293">
    <property type="entry name" value="NUDIX"/>
    <property type="match status" value="1"/>
</dbReference>
<dbReference type="PANTHER" id="PTHR43046:SF16">
    <property type="entry name" value="ADP-RIBOSE PYROPHOSPHATASE YJHB-RELATED"/>
    <property type="match status" value="1"/>
</dbReference>
<feature type="domain" description="Nudix hydrolase" evidence="4">
    <location>
        <begin position="28"/>
        <end position="153"/>
    </location>
</feature>
<dbReference type="InterPro" id="IPR000086">
    <property type="entry name" value="NUDIX_hydrolase_dom"/>
</dbReference>
<keyword evidence="6" id="KW-1185">Reference proteome</keyword>
<dbReference type="PROSITE" id="PS51462">
    <property type="entry name" value="NUDIX"/>
    <property type="match status" value="1"/>
</dbReference>
<evidence type="ECO:0000256" key="3">
    <source>
        <dbReference type="RuleBase" id="RU003476"/>
    </source>
</evidence>